<dbReference type="FunFam" id="3.40.50.300:FF:000032">
    <property type="entry name" value="Export ABC transporter ATP-binding protein"/>
    <property type="match status" value="1"/>
</dbReference>
<dbReference type="GO" id="GO:0005524">
    <property type="term" value="F:ATP binding"/>
    <property type="evidence" value="ECO:0007669"/>
    <property type="project" value="UniProtKB-KW"/>
</dbReference>
<dbReference type="InterPro" id="IPR003593">
    <property type="entry name" value="AAA+_ATPase"/>
</dbReference>
<name>A0A7C4KYT6_9CHLR</name>
<evidence type="ECO:0000256" key="1">
    <source>
        <dbReference type="ARBA" id="ARBA00005417"/>
    </source>
</evidence>
<evidence type="ECO:0000313" key="6">
    <source>
        <dbReference type="EMBL" id="HGS86677.1"/>
    </source>
</evidence>
<proteinExistence type="inferred from homology"/>
<protein>
    <submittedName>
        <fullName evidence="6">ABC transporter ATP-binding protein</fullName>
    </submittedName>
</protein>
<reference evidence="6" key="1">
    <citation type="journal article" date="2020" name="mSystems">
        <title>Genome- and Community-Level Interaction Insights into Carbon Utilization and Element Cycling Functions of Hydrothermarchaeota in Hydrothermal Sediment.</title>
        <authorList>
            <person name="Zhou Z."/>
            <person name="Liu Y."/>
            <person name="Xu W."/>
            <person name="Pan J."/>
            <person name="Luo Z.H."/>
            <person name="Li M."/>
        </authorList>
    </citation>
    <scope>NUCLEOTIDE SEQUENCE [LARGE SCALE GENOMIC DNA]</scope>
    <source>
        <strain evidence="6">SpSt-556</strain>
    </source>
</reference>
<dbReference type="PROSITE" id="PS50893">
    <property type="entry name" value="ABC_TRANSPORTER_2"/>
    <property type="match status" value="1"/>
</dbReference>
<dbReference type="PANTHER" id="PTHR42798">
    <property type="entry name" value="LIPOPROTEIN-RELEASING SYSTEM ATP-BINDING PROTEIN LOLD"/>
    <property type="match status" value="1"/>
</dbReference>
<keyword evidence="4 6" id="KW-0067">ATP-binding</keyword>
<sequence>MKESIVICSGISKVYDTVFHQVIALDNLDIEIKKNKLTAIIGPSGSGKTTLLNLIAGIDRITSGQIICCDVDYSFLSDDQLAAFRRQNIGFIFQLYHLLPTLNVIENVMLPLLPYQRSLEFDLREKALQVIEWVGLGNRINHLPAELSGGEQQRVAIARALINDPLLLLADEPTGNLDSKTSFEIVRLFRTLMEKKDLTIILVTHDLRISAESDYIYTLRDGRLDGDIRKSLFSCSNL</sequence>
<dbReference type="PROSITE" id="PS00211">
    <property type="entry name" value="ABC_TRANSPORTER_1"/>
    <property type="match status" value="1"/>
</dbReference>
<evidence type="ECO:0000256" key="3">
    <source>
        <dbReference type="ARBA" id="ARBA00022741"/>
    </source>
</evidence>
<dbReference type="SMART" id="SM00382">
    <property type="entry name" value="AAA"/>
    <property type="match status" value="1"/>
</dbReference>
<dbReference type="AlphaFoldDB" id="A0A7C4KYT6"/>
<dbReference type="GO" id="GO:0098796">
    <property type="term" value="C:membrane protein complex"/>
    <property type="evidence" value="ECO:0007669"/>
    <property type="project" value="UniProtKB-ARBA"/>
</dbReference>
<dbReference type="InterPro" id="IPR027417">
    <property type="entry name" value="P-loop_NTPase"/>
</dbReference>
<dbReference type="InterPro" id="IPR017871">
    <property type="entry name" value="ABC_transporter-like_CS"/>
</dbReference>
<dbReference type="Pfam" id="PF00005">
    <property type="entry name" value="ABC_tran"/>
    <property type="match status" value="1"/>
</dbReference>
<accession>A0A7C4KYT6</accession>
<dbReference type="Gene3D" id="3.40.50.300">
    <property type="entry name" value="P-loop containing nucleotide triphosphate hydrolases"/>
    <property type="match status" value="1"/>
</dbReference>
<dbReference type="EMBL" id="DSXR01000042">
    <property type="protein sequence ID" value="HGS86677.1"/>
    <property type="molecule type" value="Genomic_DNA"/>
</dbReference>
<organism evidence="6">
    <name type="scientific">Bellilinea caldifistulae</name>
    <dbReference type="NCBI Taxonomy" id="360411"/>
    <lineage>
        <taxon>Bacteria</taxon>
        <taxon>Bacillati</taxon>
        <taxon>Chloroflexota</taxon>
        <taxon>Anaerolineae</taxon>
        <taxon>Anaerolineales</taxon>
        <taxon>Anaerolineaceae</taxon>
        <taxon>Bellilinea</taxon>
    </lineage>
</organism>
<dbReference type="PANTHER" id="PTHR42798:SF2">
    <property type="entry name" value="ABC TRANSPORTER ATP-BINDING PROTEIN MG467-RELATED"/>
    <property type="match status" value="1"/>
</dbReference>
<dbReference type="InterPro" id="IPR003439">
    <property type="entry name" value="ABC_transporter-like_ATP-bd"/>
</dbReference>
<evidence type="ECO:0000256" key="2">
    <source>
        <dbReference type="ARBA" id="ARBA00022448"/>
    </source>
</evidence>
<keyword evidence="3" id="KW-0547">Nucleotide-binding</keyword>
<feature type="domain" description="ABC transporter" evidence="5">
    <location>
        <begin position="6"/>
        <end position="238"/>
    </location>
</feature>
<comment type="caution">
    <text evidence="6">The sequence shown here is derived from an EMBL/GenBank/DDBJ whole genome shotgun (WGS) entry which is preliminary data.</text>
</comment>
<dbReference type="GO" id="GO:0022857">
    <property type="term" value="F:transmembrane transporter activity"/>
    <property type="evidence" value="ECO:0007669"/>
    <property type="project" value="UniProtKB-ARBA"/>
</dbReference>
<dbReference type="GO" id="GO:0016887">
    <property type="term" value="F:ATP hydrolysis activity"/>
    <property type="evidence" value="ECO:0007669"/>
    <property type="project" value="InterPro"/>
</dbReference>
<keyword evidence="2" id="KW-0813">Transport</keyword>
<dbReference type="CDD" id="cd03255">
    <property type="entry name" value="ABC_MJ0796_LolCDE_FtsE"/>
    <property type="match status" value="1"/>
</dbReference>
<dbReference type="SUPFAM" id="SSF52540">
    <property type="entry name" value="P-loop containing nucleoside triphosphate hydrolases"/>
    <property type="match status" value="1"/>
</dbReference>
<dbReference type="InterPro" id="IPR017911">
    <property type="entry name" value="MacB-like_ATP-bd"/>
</dbReference>
<gene>
    <name evidence="6" type="ORF">ENT17_03570</name>
</gene>
<evidence type="ECO:0000256" key="4">
    <source>
        <dbReference type="ARBA" id="ARBA00022840"/>
    </source>
</evidence>
<evidence type="ECO:0000259" key="5">
    <source>
        <dbReference type="PROSITE" id="PS50893"/>
    </source>
</evidence>
<comment type="similarity">
    <text evidence="1">Belongs to the ABC transporter superfamily.</text>
</comment>